<reference evidence="14 15" key="1">
    <citation type="submission" date="2015-04" db="EMBL/GenBank/DDBJ databases">
        <authorList>
            <person name="Syromyatnikov M.Y."/>
            <person name="Popov V.N."/>
        </authorList>
    </citation>
    <scope>NUCLEOTIDE SEQUENCE [LARGE SCALE GENOMIC DNA]</scope>
</reference>
<comment type="similarity">
    <text evidence="3">Belongs to the acyl-CoA oxidase family.</text>
</comment>
<dbReference type="GO" id="GO:0071949">
    <property type="term" value="F:FAD binding"/>
    <property type="evidence" value="ECO:0007669"/>
    <property type="project" value="InterPro"/>
</dbReference>
<evidence type="ECO:0000256" key="9">
    <source>
        <dbReference type="ARBA" id="ARBA00023098"/>
    </source>
</evidence>
<feature type="region of interest" description="Disordered" evidence="11">
    <location>
        <begin position="877"/>
        <end position="907"/>
    </location>
</feature>
<dbReference type="InterPro" id="IPR036250">
    <property type="entry name" value="AcylCo_DH-like_C"/>
</dbReference>
<feature type="domain" description="Acyl-CoA oxidase C-terminal" evidence="12">
    <location>
        <begin position="515"/>
        <end position="664"/>
    </location>
</feature>
<evidence type="ECO:0000313" key="15">
    <source>
        <dbReference type="Proteomes" id="UP000183832"/>
    </source>
</evidence>
<feature type="compositionally biased region" description="Basic and acidic residues" evidence="11">
    <location>
        <begin position="662"/>
        <end position="671"/>
    </location>
</feature>
<dbReference type="FunFam" id="2.40.110.10:FF:000005">
    <property type="entry name" value="Acyl-coenzyme A oxidase"/>
    <property type="match status" value="1"/>
</dbReference>
<name>A0A1J1I4S1_9DIPT</name>
<dbReference type="FunFam" id="1.20.140.10:FF:000010">
    <property type="entry name" value="Acyl-coenzyme A oxidase"/>
    <property type="match status" value="1"/>
</dbReference>
<dbReference type="Pfam" id="PF01756">
    <property type="entry name" value="ACOX"/>
    <property type="match status" value="1"/>
</dbReference>
<feature type="compositionally biased region" description="Basic and acidic residues" evidence="11">
    <location>
        <begin position="1309"/>
        <end position="1322"/>
    </location>
</feature>
<protein>
    <recommendedName>
        <fullName evidence="4">acyl-CoA oxidase</fullName>
        <ecNumber evidence="4">1.3.3.6</ecNumber>
    </recommendedName>
</protein>
<dbReference type="InterPro" id="IPR002655">
    <property type="entry name" value="Acyl-CoA_oxidase_C"/>
</dbReference>
<feature type="region of interest" description="Disordered" evidence="11">
    <location>
        <begin position="1309"/>
        <end position="1342"/>
    </location>
</feature>
<evidence type="ECO:0000256" key="1">
    <source>
        <dbReference type="ARBA" id="ARBA00001974"/>
    </source>
</evidence>
<evidence type="ECO:0000256" key="6">
    <source>
        <dbReference type="ARBA" id="ARBA00022827"/>
    </source>
</evidence>
<evidence type="ECO:0000256" key="5">
    <source>
        <dbReference type="ARBA" id="ARBA00022630"/>
    </source>
</evidence>
<gene>
    <name evidence="14" type="ORF">CLUMA_CG006913</name>
</gene>
<dbReference type="GO" id="GO:0000398">
    <property type="term" value="P:mRNA splicing, via spliceosome"/>
    <property type="evidence" value="ECO:0007669"/>
    <property type="project" value="InterPro"/>
</dbReference>
<dbReference type="Gene3D" id="1.20.140.10">
    <property type="entry name" value="Butyryl-CoA Dehydrogenase, subunit A, domain 3"/>
    <property type="match status" value="2"/>
</dbReference>
<dbReference type="SUPFAM" id="SSF47203">
    <property type="entry name" value="Acyl-CoA dehydrogenase C-terminal domain-like"/>
    <property type="match status" value="2"/>
</dbReference>
<dbReference type="Pfam" id="PF22924">
    <property type="entry name" value="ACOX_C_alpha1"/>
    <property type="match status" value="1"/>
</dbReference>
<dbReference type="OrthoDB" id="5583at2759"/>
<feature type="region of interest" description="Disordered" evidence="11">
    <location>
        <begin position="1222"/>
        <end position="1250"/>
    </location>
</feature>
<dbReference type="PANTHER" id="PTHR10909:SF223">
    <property type="entry name" value="ACYL-COENZYME A OXIDASE"/>
    <property type="match status" value="1"/>
</dbReference>
<feature type="compositionally biased region" description="Basic and acidic residues" evidence="11">
    <location>
        <begin position="1094"/>
        <end position="1107"/>
    </location>
</feature>
<feature type="compositionally biased region" description="Acidic residues" evidence="11">
    <location>
        <begin position="889"/>
        <end position="898"/>
    </location>
</feature>
<dbReference type="InterPro" id="IPR009100">
    <property type="entry name" value="AcylCoA_DH/oxidase_NM_dom_sf"/>
</dbReference>
<keyword evidence="10" id="KW-0576">Peroxisome</keyword>
<dbReference type="Pfam" id="PF19252">
    <property type="entry name" value="HIND"/>
    <property type="match status" value="1"/>
</dbReference>
<sequence length="1439" mass="163969">MMAHQRKQLDTSFIPDLSTQSDSLNEYRKQAKFDWKLLKVYFEGVDGLKAKYTIWNRLEKEPLFQRSSVTPLVDEQKRIAAMRMKRVAEIGFLPDEIKNSPYEKRLKYMMSQNEAFHAYCPSLSVKMALGIGLFCNALIALGSERHRQVYNVAMNGEIVTAIAITEVSHGSNTKRVRTSVIYDKHSKEFIINTPDFEAAKCWIGNLSKTASVVLLFANLVTSDGENQGLHGFLVPIRDPKTLKPFDNLIIGDIGEKIGLNGIDNGFIIFRNYRIPKENLLNRTGDVNEDGIYESVFSEPSKILGAALESLSAGRIGIMHESTNTISHAVVIAVRYAAVRKQFGPSRNGKETSIIEYPLHQWRLFPYLAAACVLKVTIHELSDVYLRTVEKSQAESNGFELLTQIVSELHALICASKAMFTWVARDAIQEARECCGGHGYLKSSNIGELRNNHDATLTYEGDNNVLGQQASNWLLKQWNGIVESPVGTLNFLNQKHIIMETFNFQKFMEDRLETFDFILRCYEWLLCYLLKITTEQINELKIAGANNFTAKNSSQVYKARNLTLAFAEYYALVSFKKKFESSQTSEDLKSILLMLFSIYGFWNLDKHLVTFYIGGFAKGSEFSDYVRTNLIKTCEEMRTSSVAVADALSPPDFILNSTIGKSDGNRDRETSSKRKSRSRSRSRSNENRDRKKSKKQHRDKDKERRQLRSRRSPDVEKAYHSDSSDVVEVPIAPEPPVISKPNKASRSPSPVPAEGAGDVLSIDETNKLRAKLGLKPLEVGPTVTAPASSRNDDIEEKDEATADLKKVKDDWGEFYHKPAGQFNEKSEVEQLREKIQAKREKRKIEQKLAQFKTLGFNSDSDDEASKWVEKNRKIAEEKKKAAQRAKMQEEMDQQMEENPVELRRREAKKRSYKERDLKGLKVGHDIESFTEDRQVILTLKDQEVLGEEDDTLINVNMVDDERYKKNVEVRKQNPLHYGYDVYEDQYDEFGNYINRSVLGKYDDEIEGNKSTTFTLGESRELIQEQQRKALEIKAKLQNKKLESLNLEPLKLASDHYSSEELTKFKKPKKKVKKIRQKLKADDLLEIVGDATEKQKDLGSRRNRERENVATDDTPAIPEDASGLKVEIEDDELEHVLNKARRLKQKENIIKKQDILNEAIKIEVKAEPEGKEEGEDEEIGAYRERENGFITLNQTAEFCRTLGDIPTYGMAGNRDDNVDIMDVDENSGNEDDEERRRGKWNTVNPNDDPKLMEGIQATDPEDTAILDEEPDVASGVAAALQLAMSKGYIEKEESNRPSNTRFAHLQAQHYSIDDKAHGEDDKYARRGGASERFNGPTTDFREKSGYKPNVKLEYIDDNNQKLTPKEAFRYLSHKFHGKGPGKNKIEKRLKKLEQEGLMKKMSSSDTPLNTLNMLQQKQKETQSAYVVLSGNKSAQIGKNKR</sequence>
<proteinExistence type="inferred from homology"/>
<dbReference type="Proteomes" id="UP000183832">
    <property type="component" value="Unassembled WGS sequence"/>
</dbReference>
<keyword evidence="5" id="KW-0285">Flavoprotein</keyword>
<dbReference type="InterPro" id="IPR055060">
    <property type="entry name" value="ACOX_C_alpha1"/>
</dbReference>
<dbReference type="InterPro" id="IPR012258">
    <property type="entry name" value="Acyl-CoA_oxidase"/>
</dbReference>
<dbReference type="EC" id="1.3.3.6" evidence="4"/>
<comment type="cofactor">
    <cofactor evidence="1">
        <name>FAD</name>
        <dbReference type="ChEBI" id="CHEBI:57692"/>
    </cofactor>
</comment>
<dbReference type="STRING" id="568069.A0A1J1I4S1"/>
<keyword evidence="9" id="KW-0443">Lipid metabolism</keyword>
<keyword evidence="8" id="KW-0560">Oxidoreductase</keyword>
<feature type="region of interest" description="Disordered" evidence="11">
    <location>
        <begin position="1391"/>
        <end position="1439"/>
    </location>
</feature>
<dbReference type="EMBL" id="CVRI01000037">
    <property type="protein sequence ID" value="CRK93377.1"/>
    <property type="molecule type" value="Genomic_DNA"/>
</dbReference>
<evidence type="ECO:0000259" key="12">
    <source>
        <dbReference type="Pfam" id="PF01756"/>
    </source>
</evidence>
<evidence type="ECO:0000259" key="13">
    <source>
        <dbReference type="Pfam" id="PF22924"/>
    </source>
</evidence>
<feature type="region of interest" description="Disordered" evidence="11">
    <location>
        <begin position="655"/>
        <end position="759"/>
    </location>
</feature>
<evidence type="ECO:0000256" key="8">
    <source>
        <dbReference type="ARBA" id="ARBA00023002"/>
    </source>
</evidence>
<feature type="compositionally biased region" description="Polar residues" evidence="11">
    <location>
        <begin position="1399"/>
        <end position="1439"/>
    </location>
</feature>
<dbReference type="InterPro" id="IPR046373">
    <property type="entry name" value="Acyl-CoA_Oxase/DH_mid-dom_sf"/>
</dbReference>
<evidence type="ECO:0000256" key="10">
    <source>
        <dbReference type="ARBA" id="ARBA00023140"/>
    </source>
</evidence>
<feature type="compositionally biased region" description="Basic residues" evidence="11">
    <location>
        <begin position="672"/>
        <end position="681"/>
    </location>
</feature>
<feature type="compositionally biased region" description="Basic and acidic residues" evidence="11">
    <location>
        <begin position="697"/>
        <end position="722"/>
    </location>
</feature>
<accession>A0A1J1I4S1</accession>
<evidence type="ECO:0000313" key="14">
    <source>
        <dbReference type="EMBL" id="CRK93377.1"/>
    </source>
</evidence>
<dbReference type="GO" id="GO:0005777">
    <property type="term" value="C:peroxisome"/>
    <property type="evidence" value="ECO:0007669"/>
    <property type="project" value="UniProtKB-SubCell"/>
</dbReference>
<dbReference type="InterPro" id="IPR005011">
    <property type="entry name" value="SNU66/SART1"/>
</dbReference>
<dbReference type="GO" id="GO:0033540">
    <property type="term" value="P:fatty acid beta-oxidation using acyl-CoA oxidase"/>
    <property type="evidence" value="ECO:0007669"/>
    <property type="project" value="TreeGrafter"/>
</dbReference>
<evidence type="ECO:0000256" key="3">
    <source>
        <dbReference type="ARBA" id="ARBA00006288"/>
    </source>
</evidence>
<evidence type="ECO:0000256" key="7">
    <source>
        <dbReference type="ARBA" id="ARBA00022832"/>
    </source>
</evidence>
<feature type="domain" description="Acyl-CoA oxidase C-alpha1" evidence="13">
    <location>
        <begin position="309"/>
        <end position="474"/>
    </location>
</feature>
<comment type="subcellular location">
    <subcellularLocation>
        <location evidence="2">Peroxisome</location>
    </subcellularLocation>
</comment>
<dbReference type="GO" id="GO:0016402">
    <property type="term" value="F:pristanoyl-CoA oxidase activity"/>
    <property type="evidence" value="ECO:0007669"/>
    <property type="project" value="TreeGrafter"/>
</dbReference>
<evidence type="ECO:0000256" key="11">
    <source>
        <dbReference type="SAM" id="MobiDB-lite"/>
    </source>
</evidence>
<dbReference type="GO" id="GO:0046540">
    <property type="term" value="C:U4/U6 x U5 tri-snRNP complex"/>
    <property type="evidence" value="ECO:0007669"/>
    <property type="project" value="InterPro"/>
</dbReference>
<feature type="compositionally biased region" description="Acidic residues" evidence="11">
    <location>
        <begin position="1222"/>
        <end position="1231"/>
    </location>
</feature>
<keyword evidence="15" id="KW-1185">Reference proteome</keyword>
<dbReference type="InterPro" id="IPR045347">
    <property type="entry name" value="HIND"/>
</dbReference>
<dbReference type="SUPFAM" id="SSF56645">
    <property type="entry name" value="Acyl-CoA dehydrogenase NM domain-like"/>
    <property type="match status" value="1"/>
</dbReference>
<dbReference type="Gene3D" id="2.40.110.10">
    <property type="entry name" value="Butyryl-CoA Dehydrogenase, subunit A, domain 2"/>
    <property type="match status" value="1"/>
</dbReference>
<dbReference type="GO" id="GO:0055088">
    <property type="term" value="P:lipid homeostasis"/>
    <property type="evidence" value="ECO:0007669"/>
    <property type="project" value="TreeGrafter"/>
</dbReference>
<dbReference type="Pfam" id="PF03343">
    <property type="entry name" value="SART-1"/>
    <property type="match status" value="1"/>
</dbReference>
<organism evidence="14 15">
    <name type="scientific">Clunio marinus</name>
    <dbReference type="NCBI Taxonomy" id="568069"/>
    <lineage>
        <taxon>Eukaryota</taxon>
        <taxon>Metazoa</taxon>
        <taxon>Ecdysozoa</taxon>
        <taxon>Arthropoda</taxon>
        <taxon>Hexapoda</taxon>
        <taxon>Insecta</taxon>
        <taxon>Pterygota</taxon>
        <taxon>Neoptera</taxon>
        <taxon>Endopterygota</taxon>
        <taxon>Diptera</taxon>
        <taxon>Nematocera</taxon>
        <taxon>Chironomoidea</taxon>
        <taxon>Chironomidae</taxon>
        <taxon>Clunio</taxon>
    </lineage>
</organism>
<keyword evidence="6" id="KW-0274">FAD</keyword>
<feature type="region of interest" description="Disordered" evidence="11">
    <location>
        <begin position="778"/>
        <end position="798"/>
    </location>
</feature>
<dbReference type="PANTHER" id="PTHR10909">
    <property type="entry name" value="ELECTRON TRANSPORT OXIDOREDUCTASE"/>
    <property type="match status" value="1"/>
</dbReference>
<dbReference type="GO" id="GO:0005504">
    <property type="term" value="F:fatty acid binding"/>
    <property type="evidence" value="ECO:0007669"/>
    <property type="project" value="TreeGrafter"/>
</dbReference>
<evidence type="ECO:0000256" key="2">
    <source>
        <dbReference type="ARBA" id="ARBA00004275"/>
    </source>
</evidence>
<keyword evidence="7" id="KW-0276">Fatty acid metabolism</keyword>
<feature type="region of interest" description="Disordered" evidence="11">
    <location>
        <begin position="1094"/>
        <end position="1116"/>
    </location>
</feature>
<dbReference type="FunFam" id="1.20.140.10:FF:000007">
    <property type="entry name" value="Acyl-coenzyme A oxidase"/>
    <property type="match status" value="1"/>
</dbReference>
<evidence type="ECO:0000256" key="4">
    <source>
        <dbReference type="ARBA" id="ARBA00012870"/>
    </source>
</evidence>